<accession>A0A4Y8W8H9</accession>
<organism evidence="9 10">
    <name type="scientific">Vibrio ouci</name>
    <dbReference type="NCBI Taxonomy" id="2499078"/>
    <lineage>
        <taxon>Bacteria</taxon>
        <taxon>Pseudomonadati</taxon>
        <taxon>Pseudomonadota</taxon>
        <taxon>Gammaproteobacteria</taxon>
        <taxon>Vibrionales</taxon>
        <taxon>Vibrionaceae</taxon>
        <taxon>Vibrio</taxon>
    </lineage>
</organism>
<dbReference type="Gene3D" id="3.40.50.150">
    <property type="entry name" value="Vaccinia Virus protein VP39"/>
    <property type="match status" value="1"/>
</dbReference>
<feature type="domain" description="DNA methylase N-4/N-6" evidence="8">
    <location>
        <begin position="23"/>
        <end position="287"/>
    </location>
</feature>
<comment type="similarity">
    <text evidence="1">Belongs to the N(4)/N(6)-methyltransferase family.</text>
</comment>
<name>A0A4Y8W8H9_9VIBR</name>
<keyword evidence="4 9" id="KW-0808">Transferase</keyword>
<evidence type="ECO:0000256" key="4">
    <source>
        <dbReference type="ARBA" id="ARBA00022679"/>
    </source>
</evidence>
<evidence type="ECO:0000256" key="1">
    <source>
        <dbReference type="ARBA" id="ARBA00006594"/>
    </source>
</evidence>
<evidence type="ECO:0000256" key="2">
    <source>
        <dbReference type="ARBA" id="ARBA00011900"/>
    </source>
</evidence>
<dbReference type="Proteomes" id="UP000297753">
    <property type="component" value="Unassembled WGS sequence"/>
</dbReference>
<dbReference type="RefSeq" id="WP_134837565.1">
    <property type="nucleotide sequence ID" value="NZ_SATR01000091.1"/>
</dbReference>
<dbReference type="InterPro" id="IPR002295">
    <property type="entry name" value="N4/N6-MTase_EcoPI_Mod-like"/>
</dbReference>
<dbReference type="GO" id="GO:0003677">
    <property type="term" value="F:DNA binding"/>
    <property type="evidence" value="ECO:0007669"/>
    <property type="project" value="InterPro"/>
</dbReference>
<reference evidence="9 10" key="1">
    <citation type="submission" date="2019-01" db="EMBL/GenBank/DDBJ databases">
        <title>Vibrio BEI176 sp. nov, a marine bacterium isolated from China: eastern marignal seas.</title>
        <authorList>
            <person name="Li B."/>
        </authorList>
    </citation>
    <scope>NUCLEOTIDE SEQUENCE [LARGE SCALE GENOMIC DNA]</scope>
    <source>
        <strain evidence="9 10">BEI176</strain>
    </source>
</reference>
<keyword evidence="3 9" id="KW-0489">Methyltransferase</keyword>
<dbReference type="Pfam" id="PF00656">
    <property type="entry name" value="Peptidase_C14"/>
    <property type="match status" value="1"/>
</dbReference>
<dbReference type="InterPro" id="IPR029030">
    <property type="entry name" value="Caspase-like_dom_sf"/>
</dbReference>
<keyword evidence="10" id="KW-1185">Reference proteome</keyword>
<dbReference type="GO" id="GO:0006508">
    <property type="term" value="P:proteolysis"/>
    <property type="evidence" value="ECO:0007669"/>
    <property type="project" value="InterPro"/>
</dbReference>
<dbReference type="GO" id="GO:0032259">
    <property type="term" value="P:methylation"/>
    <property type="evidence" value="ECO:0007669"/>
    <property type="project" value="UniProtKB-KW"/>
</dbReference>
<evidence type="ECO:0000313" key="10">
    <source>
        <dbReference type="Proteomes" id="UP000297753"/>
    </source>
</evidence>
<dbReference type="PRINTS" id="PR00506">
    <property type="entry name" value="D21N6MTFRASE"/>
</dbReference>
<keyword evidence="5" id="KW-0949">S-adenosyl-L-methionine</keyword>
<dbReference type="InterPro" id="IPR011600">
    <property type="entry name" value="Pept_C14_caspase"/>
</dbReference>
<evidence type="ECO:0000256" key="3">
    <source>
        <dbReference type="ARBA" id="ARBA00022603"/>
    </source>
</evidence>
<gene>
    <name evidence="9" type="ORF">ELS82_23325</name>
</gene>
<dbReference type="GO" id="GO:0009007">
    <property type="term" value="F:site-specific DNA-methyltransferase (adenine-specific) activity"/>
    <property type="evidence" value="ECO:0007669"/>
    <property type="project" value="UniProtKB-EC"/>
</dbReference>
<dbReference type="Gene3D" id="3.40.50.1460">
    <property type="match status" value="1"/>
</dbReference>
<evidence type="ECO:0000259" key="8">
    <source>
        <dbReference type="Pfam" id="PF01555"/>
    </source>
</evidence>
<dbReference type="EC" id="2.1.1.72" evidence="2"/>
<dbReference type="SUPFAM" id="SSF53335">
    <property type="entry name" value="S-adenosyl-L-methionine-dependent methyltransferases"/>
    <property type="match status" value="1"/>
</dbReference>
<comment type="caution">
    <text evidence="9">The sequence shown here is derived from an EMBL/GenBank/DDBJ whole genome shotgun (WGS) entry which is preliminary data.</text>
</comment>
<dbReference type="InterPro" id="IPR002941">
    <property type="entry name" value="DNA_methylase_N4/N6"/>
</dbReference>
<dbReference type="Pfam" id="PF01555">
    <property type="entry name" value="N6_N4_Mtase"/>
    <property type="match status" value="1"/>
</dbReference>
<sequence>MKRILFNNEADEILANVGSNKAKLVYLDPPFYYEGNFIEYFQYLELILIKSREILSQDGFLVINSQRELRAEIQVLVKQILGKDSFFSEIINISSRPNHLLHSLADCNEHLLIFGRSKLSKIYPIYEPLNLEEQRRYKNPDHDPKGPYMKMTVTINTSNPNLKYEFCGVFPKFNRGWRYSRSKMDELLKEGRLLKQGESIFLKRYLSEIPGKQVTNIWNCQLSSSEAKGSRVAQQPISLHSRLIEALTNKDDLIVDPYCGSGTSLIASIEKKRRWHGGDNSMEAIDFIFNRLDENGFAKKVNFIPFNKNSNNIHNYFVPKITRKMLHLIADECSVHSKVNEISSVKFERTLVIIVSVEEYADFGGNTIPKVKYANRDASLFRNTLIKYWGVDENDIYEFKNNQAFKSSLEYEIYGLINNIKENERFIFYYAGHGFHDGTSNRISTYDTHPGNLFNTSISLRELIIDPIIQSKCTSALFFIDSCAQKISNDLSRRLLKNIDLEEFKLLTNENSHYATYLSCSTGQSSYSCDELQHGVWTYHLCAAFDLFLDEVIRGGEIVTDRSLSTYLSKHVSSYIAKKLNYEQSPKAILESSHENLLVKIRPKDS</sequence>
<evidence type="ECO:0000256" key="5">
    <source>
        <dbReference type="ARBA" id="ARBA00022691"/>
    </source>
</evidence>
<dbReference type="AlphaFoldDB" id="A0A4Y8W8H9"/>
<evidence type="ECO:0000313" key="9">
    <source>
        <dbReference type="EMBL" id="TFH89240.1"/>
    </source>
</evidence>
<dbReference type="GO" id="GO:0008170">
    <property type="term" value="F:N-methyltransferase activity"/>
    <property type="evidence" value="ECO:0007669"/>
    <property type="project" value="InterPro"/>
</dbReference>
<dbReference type="OrthoDB" id="9816043at2"/>
<dbReference type="SUPFAM" id="SSF52129">
    <property type="entry name" value="Caspase-like"/>
    <property type="match status" value="1"/>
</dbReference>
<feature type="domain" description="Peptidase C14 caspase" evidence="7">
    <location>
        <begin position="351"/>
        <end position="546"/>
    </location>
</feature>
<protein>
    <recommendedName>
        <fullName evidence="2">site-specific DNA-methyltransferase (adenine-specific)</fullName>
        <ecNumber evidence="2">2.1.1.72</ecNumber>
    </recommendedName>
</protein>
<evidence type="ECO:0000259" key="7">
    <source>
        <dbReference type="Pfam" id="PF00656"/>
    </source>
</evidence>
<evidence type="ECO:0000256" key="6">
    <source>
        <dbReference type="ARBA" id="ARBA00047942"/>
    </source>
</evidence>
<comment type="catalytic activity">
    <reaction evidence="6">
        <text>a 2'-deoxyadenosine in DNA + S-adenosyl-L-methionine = an N(6)-methyl-2'-deoxyadenosine in DNA + S-adenosyl-L-homocysteine + H(+)</text>
        <dbReference type="Rhea" id="RHEA:15197"/>
        <dbReference type="Rhea" id="RHEA-COMP:12418"/>
        <dbReference type="Rhea" id="RHEA-COMP:12419"/>
        <dbReference type="ChEBI" id="CHEBI:15378"/>
        <dbReference type="ChEBI" id="CHEBI:57856"/>
        <dbReference type="ChEBI" id="CHEBI:59789"/>
        <dbReference type="ChEBI" id="CHEBI:90615"/>
        <dbReference type="ChEBI" id="CHEBI:90616"/>
        <dbReference type="EC" id="2.1.1.72"/>
    </reaction>
</comment>
<dbReference type="InterPro" id="IPR029063">
    <property type="entry name" value="SAM-dependent_MTases_sf"/>
</dbReference>
<dbReference type="EMBL" id="SATR01000091">
    <property type="protein sequence ID" value="TFH89240.1"/>
    <property type="molecule type" value="Genomic_DNA"/>
</dbReference>
<dbReference type="GO" id="GO:0004197">
    <property type="term" value="F:cysteine-type endopeptidase activity"/>
    <property type="evidence" value="ECO:0007669"/>
    <property type="project" value="InterPro"/>
</dbReference>
<proteinExistence type="inferred from homology"/>